<dbReference type="GO" id="GO:0019854">
    <property type="term" value="P:L-ascorbic acid catabolic process"/>
    <property type="evidence" value="ECO:0007669"/>
    <property type="project" value="TreeGrafter"/>
</dbReference>
<evidence type="ECO:0000256" key="1">
    <source>
        <dbReference type="ARBA" id="ARBA00000718"/>
    </source>
</evidence>
<accession>A0A7Y0KCX8</accession>
<comment type="similarity">
    <text evidence="3">Belongs to the HPS/KGPDC family. HPS subfamily.</text>
</comment>
<comment type="pathway">
    <text evidence="2">One-carbon metabolism; formaldehyde assimilation via RuMP pathway; D-fructose 6-phosphate from D-ribulose 5-phosphate and formaldehyde: step 1/2.</text>
</comment>
<dbReference type="EC" id="4.1.2.43" evidence="4"/>
<evidence type="ECO:0000256" key="6">
    <source>
        <dbReference type="ARBA" id="ARBA00023239"/>
    </source>
</evidence>
<dbReference type="RefSeq" id="WP_016202623.1">
    <property type="nucleotide sequence ID" value="NZ_JABBPK010000001.1"/>
</dbReference>
<dbReference type="GO" id="GO:0043801">
    <property type="term" value="F:hexulose-6-phosphate synthase activity"/>
    <property type="evidence" value="ECO:0007669"/>
    <property type="project" value="UniProtKB-EC"/>
</dbReference>
<evidence type="ECO:0000256" key="7">
    <source>
        <dbReference type="ARBA" id="ARBA00023277"/>
    </source>
</evidence>
<dbReference type="AlphaFoldDB" id="A0A7Y0KCX8"/>
<proteinExistence type="inferred from homology"/>
<dbReference type="GO" id="GO:0006207">
    <property type="term" value="P:'de novo' pyrimidine nucleobase biosynthetic process"/>
    <property type="evidence" value="ECO:0007669"/>
    <property type="project" value="InterPro"/>
</dbReference>
<evidence type="ECO:0000256" key="2">
    <source>
        <dbReference type="ARBA" id="ARBA00005014"/>
    </source>
</evidence>
<reference evidence="9 10" key="1">
    <citation type="submission" date="2020-04" db="EMBL/GenBank/DDBJ databases">
        <title>Bacillus sp. UniB3 isolated from commercial digestive syrup.</title>
        <authorList>
            <person name="Thorat V."/>
            <person name="Kirdat K."/>
            <person name="Tiwarekar B."/>
            <person name="Yadav A."/>
        </authorList>
    </citation>
    <scope>NUCLEOTIDE SEQUENCE [LARGE SCALE GENOMIC DNA]</scope>
    <source>
        <strain evidence="9 10">UniB3</strain>
    </source>
</reference>
<gene>
    <name evidence="9" type="ORF">HHU08_23170</name>
</gene>
<dbReference type="GO" id="GO:0033982">
    <property type="term" value="F:3-dehydro-L-gulonate-6-phosphate decarboxylase activity"/>
    <property type="evidence" value="ECO:0007669"/>
    <property type="project" value="TreeGrafter"/>
</dbReference>
<comment type="caution">
    <text evidence="9">The sequence shown here is derived from an EMBL/GenBank/DDBJ whole genome shotgun (WGS) entry which is preliminary data.</text>
</comment>
<keyword evidence="10" id="KW-1185">Reference proteome</keyword>
<dbReference type="InterPro" id="IPR013785">
    <property type="entry name" value="Aldolase_TIM"/>
</dbReference>
<dbReference type="CDD" id="cd04726">
    <property type="entry name" value="KGPDC_HPS"/>
    <property type="match status" value="1"/>
</dbReference>
<evidence type="ECO:0000256" key="5">
    <source>
        <dbReference type="ARBA" id="ARBA00022563"/>
    </source>
</evidence>
<organism evidence="9 10">
    <name type="scientific">Niallia alba</name>
    <dbReference type="NCBI Taxonomy" id="2729105"/>
    <lineage>
        <taxon>Bacteria</taxon>
        <taxon>Bacillati</taxon>
        <taxon>Bacillota</taxon>
        <taxon>Bacilli</taxon>
        <taxon>Bacillales</taxon>
        <taxon>Bacillaceae</taxon>
        <taxon>Niallia</taxon>
    </lineage>
</organism>
<dbReference type="InterPro" id="IPR001754">
    <property type="entry name" value="OMPdeCOase_dom"/>
</dbReference>
<dbReference type="Proteomes" id="UP000588491">
    <property type="component" value="Unassembled WGS sequence"/>
</dbReference>
<dbReference type="InterPro" id="IPR017553">
    <property type="entry name" value="3-hexulose-6-phosphate_synth"/>
</dbReference>
<dbReference type="Gene3D" id="3.20.20.70">
    <property type="entry name" value="Aldolase class I"/>
    <property type="match status" value="1"/>
</dbReference>
<comment type="catalytic activity">
    <reaction evidence="1">
        <text>D-ribulose 5-phosphate + formaldehyde = D-arabino-hex-3-ulose 6-phosphate</text>
        <dbReference type="Rhea" id="RHEA:25201"/>
        <dbReference type="ChEBI" id="CHEBI:16842"/>
        <dbReference type="ChEBI" id="CHEBI:58121"/>
        <dbReference type="ChEBI" id="CHEBI:58542"/>
        <dbReference type="EC" id="4.1.2.43"/>
    </reaction>
</comment>
<evidence type="ECO:0000256" key="4">
    <source>
        <dbReference type="ARBA" id="ARBA00012890"/>
    </source>
</evidence>
<dbReference type="EMBL" id="JABBPK010000001">
    <property type="protein sequence ID" value="NMO79828.1"/>
    <property type="molecule type" value="Genomic_DNA"/>
</dbReference>
<evidence type="ECO:0000313" key="10">
    <source>
        <dbReference type="Proteomes" id="UP000588491"/>
    </source>
</evidence>
<dbReference type="FunFam" id="3.20.20.70:FF:000022">
    <property type="entry name" value="3-keto-L-gulonate-6-phosphate decarboxylase UlaD"/>
    <property type="match status" value="1"/>
</dbReference>
<dbReference type="Pfam" id="PF00215">
    <property type="entry name" value="OMPdecase"/>
    <property type="match status" value="1"/>
</dbReference>
<dbReference type="GO" id="GO:0004590">
    <property type="term" value="F:orotidine-5'-phosphate decarboxylase activity"/>
    <property type="evidence" value="ECO:0007669"/>
    <property type="project" value="InterPro"/>
</dbReference>
<keyword evidence="6" id="KW-0456">Lyase</keyword>
<evidence type="ECO:0000313" key="9">
    <source>
        <dbReference type="EMBL" id="NMO79828.1"/>
    </source>
</evidence>
<dbReference type="PANTHER" id="PTHR35039">
    <property type="entry name" value="3-KETO-L-GULONATE-6-PHOSPHATE DECARBOXYLASE SGBH-RELATED"/>
    <property type="match status" value="1"/>
</dbReference>
<name>A0A7Y0KCX8_9BACI</name>
<keyword evidence="5" id="KW-0554">One-carbon metabolism</keyword>
<sequence length="215" mass="23549">MNIQLALDRLTIPEAIRLTRLVESDIDWIEVGTSLIKEFGMDSVREMKNAFPHKTILADTKTTDNAKYEAEISFTAGADIITVMGTAPLITIETCMEMARSYKKRVMIDFLNTSREQQESLLAIEGAIFCLHISKDEQELMGERAWKNNQTAAGYLTAKHTIAAAGGITLDSLPQLLASGIDIAIIGSAITKADNPSNVAKQFRKLAKGGAFINE</sequence>
<dbReference type="GO" id="GO:0006730">
    <property type="term" value="P:one-carbon metabolic process"/>
    <property type="evidence" value="ECO:0007669"/>
    <property type="project" value="UniProtKB-KW"/>
</dbReference>
<keyword evidence="7" id="KW-0119">Carbohydrate metabolism</keyword>
<dbReference type="InterPro" id="IPR011060">
    <property type="entry name" value="RibuloseP-bd_barrel"/>
</dbReference>
<dbReference type="SUPFAM" id="SSF51366">
    <property type="entry name" value="Ribulose-phoshate binding barrel"/>
    <property type="match status" value="1"/>
</dbReference>
<feature type="domain" description="Orotidine 5'-phosphate decarboxylase" evidence="8">
    <location>
        <begin position="2"/>
        <end position="203"/>
    </location>
</feature>
<evidence type="ECO:0000256" key="3">
    <source>
        <dbReference type="ARBA" id="ARBA00006350"/>
    </source>
</evidence>
<dbReference type="SMART" id="SM00934">
    <property type="entry name" value="OMPdecase"/>
    <property type="match status" value="1"/>
</dbReference>
<dbReference type="PANTHER" id="PTHR35039:SF3">
    <property type="entry name" value="3-KETO-L-GULONATE-6-PHOSPHATE DECARBOXYLASE SGBH-RELATED"/>
    <property type="match status" value="1"/>
</dbReference>
<evidence type="ECO:0000259" key="8">
    <source>
        <dbReference type="SMART" id="SM00934"/>
    </source>
</evidence>
<protein>
    <recommendedName>
        <fullName evidence="4">3-hexulose-6-phosphate synthase</fullName>
        <ecNumber evidence="4">4.1.2.43</ecNumber>
    </recommendedName>
</protein>
<dbReference type="NCBIfam" id="TIGR03128">
    <property type="entry name" value="RuMP_HxlA"/>
    <property type="match status" value="1"/>
</dbReference>
<dbReference type="InterPro" id="IPR041710">
    <property type="entry name" value="HPS/KGPDC"/>
</dbReference>